<sequence length="140" mass="15265">MIWFGQSEMVIARNQPSLFDLQNSRDIAGTNRDNRDILALAETRQPGQSGTPPLKGGVQCPAGTVSRMSRVPCPGSQSLENRNDEKQPDPADAYPTRASIKTAFDAWQAAGEPWPPPAGLTSAIASNLIPRANRTPRKWR</sequence>
<name>A0A6J5NF80_9CAUD</name>
<accession>A0A6J5NF80</accession>
<protein>
    <submittedName>
        <fullName evidence="2">Uncharacterized protein</fullName>
    </submittedName>
</protein>
<proteinExistence type="predicted"/>
<evidence type="ECO:0000256" key="1">
    <source>
        <dbReference type="SAM" id="MobiDB-lite"/>
    </source>
</evidence>
<organism evidence="2">
    <name type="scientific">uncultured Caudovirales phage</name>
    <dbReference type="NCBI Taxonomy" id="2100421"/>
    <lineage>
        <taxon>Viruses</taxon>
        <taxon>Duplodnaviria</taxon>
        <taxon>Heunggongvirae</taxon>
        <taxon>Uroviricota</taxon>
        <taxon>Caudoviricetes</taxon>
        <taxon>Peduoviridae</taxon>
        <taxon>Maltschvirus</taxon>
        <taxon>Maltschvirus maltsch</taxon>
    </lineage>
</organism>
<dbReference type="EMBL" id="LR796632">
    <property type="protein sequence ID" value="CAB4155835.1"/>
    <property type="molecule type" value="Genomic_DNA"/>
</dbReference>
<reference evidence="2" key="1">
    <citation type="submission" date="2020-04" db="EMBL/GenBank/DDBJ databases">
        <authorList>
            <person name="Chiriac C."/>
            <person name="Salcher M."/>
            <person name="Ghai R."/>
            <person name="Kavagutti S V."/>
        </authorList>
    </citation>
    <scope>NUCLEOTIDE SEQUENCE</scope>
</reference>
<feature type="region of interest" description="Disordered" evidence="1">
    <location>
        <begin position="63"/>
        <end position="98"/>
    </location>
</feature>
<gene>
    <name evidence="2" type="ORF">UFOVP670_39</name>
</gene>
<evidence type="ECO:0000313" key="2">
    <source>
        <dbReference type="EMBL" id="CAB4155835.1"/>
    </source>
</evidence>